<dbReference type="CDD" id="cd16138">
    <property type="entry name" value="RA_MRL_MIG10"/>
    <property type="match status" value="1"/>
</dbReference>
<dbReference type="PROSITE" id="PS50003">
    <property type="entry name" value="PH_DOMAIN"/>
    <property type="match status" value="1"/>
</dbReference>
<dbReference type="PANTHER" id="PTHR11243:SF23">
    <property type="entry name" value="LD06925P"/>
    <property type="match status" value="1"/>
</dbReference>
<dbReference type="GO" id="GO:0071944">
    <property type="term" value="C:cell periphery"/>
    <property type="evidence" value="ECO:0007669"/>
    <property type="project" value="UniProtKB-ARBA"/>
</dbReference>
<feature type="region of interest" description="Disordered" evidence="1">
    <location>
        <begin position="1016"/>
        <end position="1048"/>
    </location>
</feature>
<dbReference type="Gene3D" id="2.30.29.30">
    <property type="entry name" value="Pleckstrin-homology domain (PH domain)/Phosphotyrosine-binding domain (PTB)"/>
    <property type="match status" value="1"/>
</dbReference>
<dbReference type="SUPFAM" id="SSF50729">
    <property type="entry name" value="PH domain-like"/>
    <property type="match status" value="1"/>
</dbReference>
<dbReference type="Proteomes" id="UP001458880">
    <property type="component" value="Unassembled WGS sequence"/>
</dbReference>
<dbReference type="GO" id="GO:0007165">
    <property type="term" value="P:signal transduction"/>
    <property type="evidence" value="ECO:0007669"/>
    <property type="project" value="InterPro"/>
</dbReference>
<dbReference type="InterPro" id="IPR011993">
    <property type="entry name" value="PH-like_dom_sf"/>
</dbReference>
<reference evidence="4 5" key="1">
    <citation type="journal article" date="2024" name="BMC Genomics">
        <title>De novo assembly and annotation of Popillia japonica's genome with initial clues to its potential as an invasive pest.</title>
        <authorList>
            <person name="Cucini C."/>
            <person name="Boschi S."/>
            <person name="Funari R."/>
            <person name="Cardaioli E."/>
            <person name="Iannotti N."/>
            <person name="Marturano G."/>
            <person name="Paoli F."/>
            <person name="Bruttini M."/>
            <person name="Carapelli A."/>
            <person name="Frati F."/>
            <person name="Nardi F."/>
        </authorList>
    </citation>
    <scope>NUCLEOTIDE SEQUENCE [LARGE SCALE GENOMIC DNA]</scope>
    <source>
        <strain evidence="4">DMR45628</strain>
    </source>
</reference>
<dbReference type="InterPro" id="IPR039665">
    <property type="entry name" value="PH_APBB1IP"/>
</dbReference>
<dbReference type="AlphaFoldDB" id="A0AAW1LUF6"/>
<dbReference type="InterPro" id="IPR029071">
    <property type="entry name" value="Ubiquitin-like_domsf"/>
</dbReference>
<evidence type="ECO:0000313" key="4">
    <source>
        <dbReference type="EMBL" id="KAK9738816.1"/>
    </source>
</evidence>
<evidence type="ECO:0000313" key="5">
    <source>
        <dbReference type="Proteomes" id="UP001458880"/>
    </source>
</evidence>
<dbReference type="InterPro" id="IPR001849">
    <property type="entry name" value="PH_domain"/>
</dbReference>
<feature type="compositionally biased region" description="Polar residues" evidence="1">
    <location>
        <begin position="862"/>
        <end position="871"/>
    </location>
</feature>
<feature type="compositionally biased region" description="Polar residues" evidence="1">
    <location>
        <begin position="762"/>
        <end position="773"/>
    </location>
</feature>
<feature type="compositionally biased region" description="Polar residues" evidence="1">
    <location>
        <begin position="909"/>
        <end position="932"/>
    </location>
</feature>
<feature type="region of interest" description="Disordered" evidence="1">
    <location>
        <begin position="222"/>
        <end position="249"/>
    </location>
</feature>
<dbReference type="PANTHER" id="PTHR11243">
    <property type="entry name" value="GROWTH FACTOR RECEPTOR-BOUND PROTEIN"/>
    <property type="match status" value="1"/>
</dbReference>
<dbReference type="EMBL" id="JASPKY010000082">
    <property type="protein sequence ID" value="KAK9738816.1"/>
    <property type="molecule type" value="Genomic_DNA"/>
</dbReference>
<feature type="domain" description="PH" evidence="2">
    <location>
        <begin position="463"/>
        <end position="574"/>
    </location>
</feature>
<sequence length="1166" mass="129733">MQRDEELITLNITPSTFQTGRPDMGCRGSLLTSRCCSKPSEPNYGVRLQPSRSGTVRWIVEIERGAGENAIASIGYCVSVIYYKVRWIVEIERGAGENAIASIGYCLLELPFSELSVMSWMKRPSTANNSIKLSPKFNSSCEYPENEDNNGYNAFLLDDISLDSTSLSSNLRPLTSEISAPRIDSYRFSMANLEDAPDVDLDAILGELCALESQCDKEIGHAQESKRLSDRPKIQHHSRTHSRSLSEEARLKQNGGDMEVLYHADSVRTDSPDNDSAFSDTVSMLSSESSTSSGGSGSKLQPLHLNQNQQDGTNKLKAEKIKMAMEKIKEANIQKLFVKVFTVDGSAKSLLVDEKMCCAYVTRLLADKNHVGMDPKWAIVEYVPDLYMERIYEDHELLVDNLMLWARDSKNKILFVERPEKTFLFMQPEKFLLSNTDKQKSMENDEHSRSMLIEEFFSSNTRIPEVEGPLYLKSESKKGWKKHHFVLRASGLYYFQKEKVRSAKDLICLTTFETNQVYYGVGWKKKFKAPTDYCFAIKHPKVQDPKSSKYIKYLCAEDKNTLEQWMVGIRIAKYGKQLMDNYRMLVDELAQEDLDILAHARSCSISSIAVQSNVATPVQSYNTSEGYSTPSDTYSAPSEISVGRHSRASSSSSSGCMSDGASSTCENAFDSEFSTGTIKRKPSMKPSLPLTSTTRQLKEVGETRDENDNTSIAGSPVTTYTSTGTLTKKHHRRKSNNSGDDSSNCSTLKRQHSYKNRGSVESMGSSGNSTPLGNTPVREHAAAIAESVALFSERVKTPINNDEETSMTDSIISLPPPPDTTEDNIVTSPTYQLPPPPQELFNSNLSLDSLPPPPNLNDLPSISESELTGSQLSLMSLPPPPPSETGGAVRKRLGSTTPTNSDNSPDRTPVQSTVSTPTYHNPPNYYQHQQSSTLPYCSNNYSVRSIVKDQSNPITINTNSTSGASGANSATLPYPGGNISARSAIQSLNLQQVSHYGDPQSPKKLVKKISFNLAPQETPALPKKPPPPKRSDSTRLSSPRKLTDPPTEFLKDLQRVMRKKWQVAQKCKEEPSTTPYEVLGFRDPPAMLPDYKETNVSNWVKEHYGPNNLYENVYRDTPDGVVEYATSPVHTARNESKIYDFIRCKRPPPPPPKRSELTHLSTTKSH</sequence>
<gene>
    <name evidence="4" type="ORF">QE152_g9538</name>
</gene>
<feature type="compositionally biased region" description="Polar residues" evidence="1">
    <location>
        <begin position="620"/>
        <end position="638"/>
    </location>
</feature>
<feature type="compositionally biased region" description="Polar residues" evidence="1">
    <location>
        <begin position="894"/>
        <end position="903"/>
    </location>
</feature>
<feature type="region of interest" description="Disordered" evidence="1">
    <location>
        <begin position="676"/>
        <end position="775"/>
    </location>
</feature>
<dbReference type="SMART" id="SM00233">
    <property type="entry name" value="PH"/>
    <property type="match status" value="1"/>
</dbReference>
<proteinExistence type="predicted"/>
<feature type="compositionally biased region" description="Low complexity" evidence="1">
    <location>
        <begin position="736"/>
        <end position="746"/>
    </location>
</feature>
<comment type="caution">
    <text evidence="4">The sequence shown here is derived from an EMBL/GenBank/DDBJ whole genome shotgun (WGS) entry which is preliminary data.</text>
</comment>
<dbReference type="PROSITE" id="PS50200">
    <property type="entry name" value="RA"/>
    <property type="match status" value="1"/>
</dbReference>
<accession>A0AAW1LUF6</accession>
<evidence type="ECO:0000259" key="2">
    <source>
        <dbReference type="PROSITE" id="PS50003"/>
    </source>
</evidence>
<dbReference type="Gene3D" id="3.10.20.90">
    <property type="entry name" value="Phosphatidylinositol 3-kinase Catalytic Subunit, Chain A, domain 1"/>
    <property type="match status" value="1"/>
</dbReference>
<name>A0AAW1LUF6_POPJA</name>
<dbReference type="Pfam" id="PF21989">
    <property type="entry name" value="RA_2"/>
    <property type="match status" value="1"/>
</dbReference>
<dbReference type="SMART" id="SM00314">
    <property type="entry name" value="RA"/>
    <property type="match status" value="1"/>
</dbReference>
<organism evidence="4 5">
    <name type="scientific">Popillia japonica</name>
    <name type="common">Japanese beetle</name>
    <dbReference type="NCBI Taxonomy" id="7064"/>
    <lineage>
        <taxon>Eukaryota</taxon>
        <taxon>Metazoa</taxon>
        <taxon>Ecdysozoa</taxon>
        <taxon>Arthropoda</taxon>
        <taxon>Hexapoda</taxon>
        <taxon>Insecta</taxon>
        <taxon>Pterygota</taxon>
        <taxon>Neoptera</taxon>
        <taxon>Endopterygota</taxon>
        <taxon>Coleoptera</taxon>
        <taxon>Polyphaga</taxon>
        <taxon>Scarabaeiformia</taxon>
        <taxon>Scarabaeidae</taxon>
        <taxon>Rutelinae</taxon>
        <taxon>Popillia</taxon>
    </lineage>
</organism>
<feature type="region of interest" description="Disordered" evidence="1">
    <location>
        <begin position="799"/>
        <end position="932"/>
    </location>
</feature>
<feature type="compositionally biased region" description="Basic and acidic residues" evidence="1">
    <location>
        <begin position="696"/>
        <end position="707"/>
    </location>
</feature>
<dbReference type="CDD" id="cd01259">
    <property type="entry name" value="PH_APBB1IP"/>
    <property type="match status" value="1"/>
</dbReference>
<feature type="region of interest" description="Disordered" evidence="1">
    <location>
        <begin position="1142"/>
        <end position="1166"/>
    </location>
</feature>
<protein>
    <submittedName>
        <fullName evidence="4">Ras association (RalGDS/AF-6) domain</fullName>
    </submittedName>
</protein>
<feature type="region of interest" description="Disordered" evidence="1">
    <location>
        <begin position="620"/>
        <end position="657"/>
    </location>
</feature>
<dbReference type="SUPFAM" id="SSF54236">
    <property type="entry name" value="Ubiquitin-like"/>
    <property type="match status" value="1"/>
</dbReference>
<evidence type="ECO:0000259" key="3">
    <source>
        <dbReference type="PROSITE" id="PS50200"/>
    </source>
</evidence>
<dbReference type="GO" id="GO:0048699">
    <property type="term" value="P:generation of neurons"/>
    <property type="evidence" value="ECO:0007669"/>
    <property type="project" value="UniProtKB-ARBA"/>
</dbReference>
<keyword evidence="5" id="KW-1185">Reference proteome</keyword>
<feature type="compositionally biased region" description="Low complexity" evidence="1">
    <location>
        <begin position="283"/>
        <end position="293"/>
    </location>
</feature>
<dbReference type="Pfam" id="PF00169">
    <property type="entry name" value="PH"/>
    <property type="match status" value="1"/>
</dbReference>
<feature type="domain" description="Ras-associating" evidence="3">
    <location>
        <begin position="334"/>
        <end position="420"/>
    </location>
</feature>
<feature type="compositionally biased region" description="Low complexity" evidence="1">
    <location>
        <begin position="648"/>
        <end position="657"/>
    </location>
</feature>
<dbReference type="InterPro" id="IPR000159">
    <property type="entry name" value="RA_dom"/>
</dbReference>
<evidence type="ECO:0000256" key="1">
    <source>
        <dbReference type="SAM" id="MobiDB-lite"/>
    </source>
</evidence>
<dbReference type="InterPro" id="IPR039664">
    <property type="entry name" value="GRB/APBB1IP"/>
</dbReference>
<feature type="compositionally biased region" description="Basic and acidic residues" evidence="1">
    <location>
        <begin position="222"/>
        <end position="233"/>
    </location>
</feature>
<feature type="region of interest" description="Disordered" evidence="1">
    <location>
        <begin position="266"/>
        <end position="312"/>
    </location>
</feature>